<dbReference type="InterPro" id="IPR050738">
    <property type="entry name" value="Sulfatase"/>
</dbReference>
<evidence type="ECO:0000256" key="5">
    <source>
        <dbReference type="ARBA" id="ARBA00022801"/>
    </source>
</evidence>
<dbReference type="GO" id="GO:0004065">
    <property type="term" value="F:arylsulfatase activity"/>
    <property type="evidence" value="ECO:0007669"/>
    <property type="project" value="TreeGrafter"/>
</dbReference>
<dbReference type="Proteomes" id="UP000427281">
    <property type="component" value="Chromosome"/>
</dbReference>
<dbReference type="GO" id="GO:0046872">
    <property type="term" value="F:metal ion binding"/>
    <property type="evidence" value="ECO:0007669"/>
    <property type="project" value="UniProtKB-KW"/>
</dbReference>
<dbReference type="SUPFAM" id="SSF53649">
    <property type="entry name" value="Alkaline phosphatase-like"/>
    <property type="match status" value="1"/>
</dbReference>
<reference evidence="9 10" key="1">
    <citation type="submission" date="2019-09" db="EMBL/GenBank/DDBJ databases">
        <title>Gimesia benthica sp. nov., a novel bacterium isolated from deep-sea water of the Northwest Indian Ocean.</title>
        <authorList>
            <person name="Dai X."/>
        </authorList>
    </citation>
    <scope>NUCLEOTIDE SEQUENCE [LARGE SCALE GENOMIC DNA]</scope>
    <source>
        <strain evidence="9 10">E7</strain>
    </source>
</reference>
<keyword evidence="9" id="KW-0808">Transferase</keyword>
<keyword evidence="5 9" id="KW-0378">Hydrolase</keyword>
<keyword evidence="4" id="KW-0732">Signal</keyword>
<evidence type="ECO:0000313" key="10">
    <source>
        <dbReference type="Proteomes" id="UP000427281"/>
    </source>
</evidence>
<proteinExistence type="inferred from homology"/>
<comment type="cofactor">
    <cofactor evidence="1">
        <name>Ca(2+)</name>
        <dbReference type="ChEBI" id="CHEBI:29108"/>
    </cofactor>
</comment>
<evidence type="ECO:0000256" key="3">
    <source>
        <dbReference type="ARBA" id="ARBA00022723"/>
    </source>
</evidence>
<dbReference type="PROSITE" id="PS00523">
    <property type="entry name" value="SULFATASE_1"/>
    <property type="match status" value="1"/>
</dbReference>
<dbReference type="PANTHER" id="PTHR42693:SF42">
    <property type="entry name" value="ARYLSULFATASE G"/>
    <property type="match status" value="1"/>
</dbReference>
<evidence type="ECO:0000256" key="1">
    <source>
        <dbReference type="ARBA" id="ARBA00001913"/>
    </source>
</evidence>
<feature type="domain" description="Sulfatase N-terminal" evidence="8">
    <location>
        <begin position="55"/>
        <end position="384"/>
    </location>
</feature>
<sequence>MRHAESAQPGSVFLFSSRKVLLMSRFCITSVMHCLIAVVALVSSGFLQAAEQKRPNVVIIMTDNHGEWTLGCYGNKDIKTPHIDQLAQEGTLFTRAFANNAVCSPTRATFLTGLMPCQHGVHCYLRPRIQTGPDSYNTLEEFQTIPQILHDAGYVCGLSGKWHLGDNLYPQEGFSYWITKPHGASSGFYDQEVIEDEKIHKEPTYLTDLWTQHGIKFIKQNQDKPFFLFLAYNGPYGLGSAMKEPIKNRFKEEYEQLTFPSFPREKAQPWNFNYGDWIGDLGIIRKYAAEVSGVDDGVGQIMQTLKELGLRENTLVIFTADQGLSGGHSGYWGMGDHTRPLTAFDWTLTIPLIFSQPGQIVEGARQNMMVANYDVYPTLLNYLGLADKIPAKPARPGRNFAPVLKGKQIPWKEEVFYEFENVRAVRTPEWKFIERYHESPNELYHLTRDSKEHNNLIDDAQYKQKKDELKQELDQFFARYADPKWDIWNGGQSKTVLMTQKLFPKTYLYLPEPKKK</sequence>
<dbReference type="EMBL" id="CP043930">
    <property type="protein sequence ID" value="QGQ23746.1"/>
    <property type="molecule type" value="Genomic_DNA"/>
</dbReference>
<dbReference type="KEGG" id="gim:F1728_14095"/>
<keyword evidence="6" id="KW-0106">Calcium</keyword>
<evidence type="ECO:0000256" key="6">
    <source>
        <dbReference type="ARBA" id="ARBA00022837"/>
    </source>
</evidence>
<evidence type="ECO:0000256" key="7">
    <source>
        <dbReference type="SAM" id="Phobius"/>
    </source>
</evidence>
<dbReference type="AlphaFoldDB" id="A0A6I6ACK9"/>
<dbReference type="InterPro" id="IPR000917">
    <property type="entry name" value="Sulfatase_N"/>
</dbReference>
<organism evidence="9 10">
    <name type="scientific">Gimesia benthica</name>
    <dbReference type="NCBI Taxonomy" id="2608982"/>
    <lineage>
        <taxon>Bacteria</taxon>
        <taxon>Pseudomonadati</taxon>
        <taxon>Planctomycetota</taxon>
        <taxon>Planctomycetia</taxon>
        <taxon>Planctomycetales</taxon>
        <taxon>Planctomycetaceae</taxon>
        <taxon>Gimesia</taxon>
    </lineage>
</organism>
<evidence type="ECO:0000313" key="9">
    <source>
        <dbReference type="EMBL" id="QGQ23746.1"/>
    </source>
</evidence>
<evidence type="ECO:0000256" key="4">
    <source>
        <dbReference type="ARBA" id="ARBA00022729"/>
    </source>
</evidence>
<gene>
    <name evidence="9" type="ORF">F1728_14095</name>
</gene>
<evidence type="ECO:0000259" key="8">
    <source>
        <dbReference type="Pfam" id="PF00884"/>
    </source>
</evidence>
<keyword evidence="7" id="KW-1133">Transmembrane helix</keyword>
<feature type="transmembrane region" description="Helical" evidence="7">
    <location>
        <begin position="26"/>
        <end position="47"/>
    </location>
</feature>
<dbReference type="PANTHER" id="PTHR42693">
    <property type="entry name" value="ARYLSULFATASE FAMILY MEMBER"/>
    <property type="match status" value="1"/>
</dbReference>
<dbReference type="GO" id="GO:0016740">
    <property type="term" value="F:transferase activity"/>
    <property type="evidence" value="ECO:0007669"/>
    <property type="project" value="UniProtKB-KW"/>
</dbReference>
<dbReference type="Pfam" id="PF00884">
    <property type="entry name" value="Sulfatase"/>
    <property type="match status" value="1"/>
</dbReference>
<dbReference type="Gene3D" id="3.40.720.10">
    <property type="entry name" value="Alkaline Phosphatase, subunit A"/>
    <property type="match status" value="1"/>
</dbReference>
<dbReference type="InterPro" id="IPR024607">
    <property type="entry name" value="Sulfatase_CS"/>
</dbReference>
<keyword evidence="7" id="KW-0812">Transmembrane</keyword>
<keyword evidence="7" id="KW-0472">Membrane</keyword>
<keyword evidence="10" id="KW-1185">Reference proteome</keyword>
<keyword evidence="3" id="KW-0479">Metal-binding</keyword>
<evidence type="ECO:0000256" key="2">
    <source>
        <dbReference type="ARBA" id="ARBA00008779"/>
    </source>
</evidence>
<protein>
    <submittedName>
        <fullName evidence="9">Sulfatase-like hydrolase/transferase</fullName>
    </submittedName>
</protein>
<dbReference type="InterPro" id="IPR017850">
    <property type="entry name" value="Alkaline_phosphatase_core_sf"/>
</dbReference>
<comment type="similarity">
    <text evidence="2">Belongs to the sulfatase family.</text>
</comment>
<accession>A0A6I6ACK9</accession>
<name>A0A6I6ACK9_9PLAN</name>